<keyword evidence="6" id="KW-0547">Nucleotide-binding</keyword>
<accession>A0A7S2M093</accession>
<keyword evidence="13 16" id="KW-0472">Membrane</keyword>
<dbReference type="SUPFAM" id="SSF56784">
    <property type="entry name" value="HAD-like"/>
    <property type="match status" value="1"/>
</dbReference>
<dbReference type="EC" id="7.2.2.10" evidence="2"/>
<dbReference type="FunFam" id="1.20.1110.10:FF:000037">
    <property type="entry name" value="Calcium-transporting ATPase, putative"/>
    <property type="match status" value="1"/>
</dbReference>
<feature type="transmembrane region" description="Helical" evidence="16">
    <location>
        <begin position="1003"/>
        <end position="1021"/>
    </location>
</feature>
<dbReference type="PANTHER" id="PTHR42861">
    <property type="entry name" value="CALCIUM-TRANSPORTING ATPASE"/>
    <property type="match status" value="1"/>
</dbReference>
<dbReference type="PROSITE" id="PS00154">
    <property type="entry name" value="ATPASE_E1_E2"/>
    <property type="match status" value="1"/>
</dbReference>
<dbReference type="GO" id="GO:0005524">
    <property type="term" value="F:ATP binding"/>
    <property type="evidence" value="ECO:0007669"/>
    <property type="project" value="UniProtKB-KW"/>
</dbReference>
<feature type="domain" description="Cation-transporting P-type ATPase N-terminal" evidence="17">
    <location>
        <begin position="13"/>
        <end position="87"/>
    </location>
</feature>
<dbReference type="Pfam" id="PF13246">
    <property type="entry name" value="Cation_ATPase"/>
    <property type="match status" value="1"/>
</dbReference>
<dbReference type="InterPro" id="IPR001757">
    <property type="entry name" value="P_typ_ATPase"/>
</dbReference>
<evidence type="ECO:0000256" key="1">
    <source>
        <dbReference type="ARBA" id="ARBA00004141"/>
    </source>
</evidence>
<feature type="transmembrane region" description="Helical" evidence="16">
    <location>
        <begin position="309"/>
        <end position="337"/>
    </location>
</feature>
<keyword evidence="9" id="KW-0460">Magnesium</keyword>
<dbReference type="SFLD" id="SFLDG00002">
    <property type="entry name" value="C1.7:_P-type_atpase_like"/>
    <property type="match status" value="1"/>
</dbReference>
<keyword evidence="8" id="KW-0067">ATP-binding</keyword>
<dbReference type="Gene3D" id="3.40.50.1000">
    <property type="entry name" value="HAD superfamily/HAD-like"/>
    <property type="match status" value="1"/>
</dbReference>
<evidence type="ECO:0000256" key="15">
    <source>
        <dbReference type="ARBA" id="ARBA00048694"/>
    </source>
</evidence>
<dbReference type="InterPro" id="IPR036412">
    <property type="entry name" value="HAD-like_sf"/>
</dbReference>
<dbReference type="PRINTS" id="PR00119">
    <property type="entry name" value="CATATPASE"/>
</dbReference>
<evidence type="ECO:0000256" key="7">
    <source>
        <dbReference type="ARBA" id="ARBA00022837"/>
    </source>
</evidence>
<keyword evidence="12" id="KW-0406">Ion transport</keyword>
<evidence type="ECO:0000256" key="16">
    <source>
        <dbReference type="SAM" id="Phobius"/>
    </source>
</evidence>
<keyword evidence="3" id="KW-0813">Transport</keyword>
<evidence type="ECO:0000256" key="4">
    <source>
        <dbReference type="ARBA" id="ARBA00022568"/>
    </source>
</evidence>
<dbReference type="InterPro" id="IPR023299">
    <property type="entry name" value="ATPase_P-typ_cyto_dom_N"/>
</dbReference>
<dbReference type="EMBL" id="HBGZ01025244">
    <property type="protein sequence ID" value="CAD9620904.1"/>
    <property type="molecule type" value="Transcribed_RNA"/>
</dbReference>
<comment type="subcellular location">
    <subcellularLocation>
        <location evidence="1">Membrane</location>
        <topology evidence="1">Multi-pass membrane protein</topology>
    </subcellularLocation>
</comment>
<proteinExistence type="inferred from homology"/>
<dbReference type="SFLD" id="SFLDS00003">
    <property type="entry name" value="Haloacid_Dehalogenase"/>
    <property type="match status" value="1"/>
</dbReference>
<keyword evidence="10" id="KW-1278">Translocase</keyword>
<dbReference type="InterPro" id="IPR044492">
    <property type="entry name" value="P_typ_ATPase_HD_dom"/>
</dbReference>
<reference evidence="18" key="1">
    <citation type="submission" date="2021-01" db="EMBL/GenBank/DDBJ databases">
        <authorList>
            <person name="Corre E."/>
            <person name="Pelletier E."/>
            <person name="Niang G."/>
            <person name="Scheremetjew M."/>
            <person name="Finn R."/>
            <person name="Kale V."/>
            <person name="Holt S."/>
            <person name="Cochrane G."/>
            <person name="Meng A."/>
            <person name="Brown T."/>
            <person name="Cohen L."/>
        </authorList>
    </citation>
    <scope>NUCLEOTIDE SEQUENCE</scope>
    <source>
        <strain evidence="18">SM1012Den-03</strain>
    </source>
</reference>
<dbReference type="InterPro" id="IPR023214">
    <property type="entry name" value="HAD_sf"/>
</dbReference>
<keyword evidence="5 16" id="KW-0812">Transmembrane</keyword>
<keyword evidence="4" id="KW-0109">Calcium transport</keyword>
<dbReference type="SUPFAM" id="SSF81653">
    <property type="entry name" value="Calcium ATPase, transduction domain A"/>
    <property type="match status" value="1"/>
</dbReference>
<keyword evidence="11 16" id="KW-1133">Transmembrane helix</keyword>
<feature type="transmembrane region" description="Helical" evidence="16">
    <location>
        <begin position="277"/>
        <end position="297"/>
    </location>
</feature>
<dbReference type="NCBIfam" id="TIGR01494">
    <property type="entry name" value="ATPase_P-type"/>
    <property type="match status" value="3"/>
</dbReference>
<dbReference type="InterPro" id="IPR004014">
    <property type="entry name" value="ATPase_P-typ_cation-transptr_N"/>
</dbReference>
<dbReference type="Pfam" id="PF00690">
    <property type="entry name" value="Cation_ATPase_N"/>
    <property type="match status" value="1"/>
</dbReference>
<dbReference type="Gene3D" id="3.40.1110.10">
    <property type="entry name" value="Calcium-transporting ATPase, cytoplasmic domain N"/>
    <property type="match status" value="1"/>
</dbReference>
<name>A0A7S2M093_9STRA</name>
<dbReference type="FunFam" id="1.20.1110.10:FF:000065">
    <property type="entry name" value="Sarcoplasmic/endoplasmic reticulum calcium ATPase 1"/>
    <property type="match status" value="1"/>
</dbReference>
<dbReference type="SUPFAM" id="SSF81665">
    <property type="entry name" value="Calcium ATPase, transmembrane domain M"/>
    <property type="match status" value="1"/>
</dbReference>
<evidence type="ECO:0000256" key="14">
    <source>
        <dbReference type="ARBA" id="ARBA00038148"/>
    </source>
</evidence>
<evidence type="ECO:0000256" key="2">
    <source>
        <dbReference type="ARBA" id="ARBA00012790"/>
    </source>
</evidence>
<dbReference type="Pfam" id="PF00689">
    <property type="entry name" value="Cation_ATPase_C"/>
    <property type="match status" value="1"/>
</dbReference>
<keyword evidence="7" id="KW-0106">Calcium</keyword>
<evidence type="ECO:0000256" key="6">
    <source>
        <dbReference type="ARBA" id="ARBA00022741"/>
    </source>
</evidence>
<dbReference type="InterPro" id="IPR006068">
    <property type="entry name" value="ATPase_P-typ_cation-transptr_C"/>
</dbReference>
<dbReference type="GO" id="GO:0005388">
    <property type="term" value="F:P-type calcium transporter activity"/>
    <property type="evidence" value="ECO:0007669"/>
    <property type="project" value="UniProtKB-EC"/>
</dbReference>
<dbReference type="FunFam" id="2.70.150.10:FF:000014">
    <property type="entry name" value="Calcium-transporting ATPase, putative"/>
    <property type="match status" value="1"/>
</dbReference>
<evidence type="ECO:0000256" key="9">
    <source>
        <dbReference type="ARBA" id="ARBA00022842"/>
    </source>
</evidence>
<dbReference type="Gene3D" id="1.20.1110.10">
    <property type="entry name" value="Calcium-transporting ATPase, transmembrane domain"/>
    <property type="match status" value="1"/>
</dbReference>
<evidence type="ECO:0000256" key="10">
    <source>
        <dbReference type="ARBA" id="ARBA00022967"/>
    </source>
</evidence>
<dbReference type="SUPFAM" id="SSF81660">
    <property type="entry name" value="Metal cation-transporting ATPase, ATP-binding domain N"/>
    <property type="match status" value="1"/>
</dbReference>
<dbReference type="InterPro" id="IPR008250">
    <property type="entry name" value="ATPase_P-typ_transduc_dom_A_sf"/>
</dbReference>
<dbReference type="Pfam" id="PF00122">
    <property type="entry name" value="E1-E2_ATPase"/>
    <property type="match status" value="1"/>
</dbReference>
<evidence type="ECO:0000256" key="5">
    <source>
        <dbReference type="ARBA" id="ARBA00022692"/>
    </source>
</evidence>
<comment type="catalytic activity">
    <reaction evidence="15">
        <text>Ca(2+)(in) + ATP + H2O = Ca(2+)(out) + ADP + phosphate + H(+)</text>
        <dbReference type="Rhea" id="RHEA:18105"/>
        <dbReference type="ChEBI" id="CHEBI:15377"/>
        <dbReference type="ChEBI" id="CHEBI:15378"/>
        <dbReference type="ChEBI" id="CHEBI:29108"/>
        <dbReference type="ChEBI" id="CHEBI:30616"/>
        <dbReference type="ChEBI" id="CHEBI:43474"/>
        <dbReference type="ChEBI" id="CHEBI:456216"/>
        <dbReference type="EC" id="7.2.2.10"/>
    </reaction>
</comment>
<organism evidence="18">
    <name type="scientific">Skeletonema marinoi</name>
    <dbReference type="NCBI Taxonomy" id="267567"/>
    <lineage>
        <taxon>Eukaryota</taxon>
        <taxon>Sar</taxon>
        <taxon>Stramenopiles</taxon>
        <taxon>Ochrophyta</taxon>
        <taxon>Bacillariophyta</taxon>
        <taxon>Coscinodiscophyceae</taxon>
        <taxon>Thalassiosirophycidae</taxon>
        <taxon>Thalassiosirales</taxon>
        <taxon>Skeletonemataceae</taxon>
        <taxon>Skeletonema</taxon>
        <taxon>Skeletonema marinoi-dohrnii complex</taxon>
    </lineage>
</organism>
<dbReference type="FunFam" id="3.40.50.1000:FF:000028">
    <property type="entry name" value="Calcium-transporting P-type ATPase, putative"/>
    <property type="match status" value="1"/>
</dbReference>
<feature type="transmembrane region" description="Helical" evidence="16">
    <location>
        <begin position="859"/>
        <end position="882"/>
    </location>
</feature>
<dbReference type="SFLD" id="SFLDF00027">
    <property type="entry name" value="p-type_atpase"/>
    <property type="match status" value="1"/>
</dbReference>
<dbReference type="GO" id="GO:0016020">
    <property type="term" value="C:membrane"/>
    <property type="evidence" value="ECO:0007669"/>
    <property type="project" value="UniProtKB-SubCell"/>
</dbReference>
<dbReference type="SMART" id="SM00831">
    <property type="entry name" value="Cation_ATPase_N"/>
    <property type="match status" value="1"/>
</dbReference>
<feature type="transmembrane region" description="Helical" evidence="16">
    <location>
        <begin position="785"/>
        <end position="808"/>
    </location>
</feature>
<protein>
    <recommendedName>
        <fullName evidence="2">P-type Ca(2+) transporter</fullName>
        <ecNumber evidence="2">7.2.2.10</ecNumber>
    </recommendedName>
</protein>
<dbReference type="InterPro" id="IPR059000">
    <property type="entry name" value="ATPase_P-type_domA"/>
</dbReference>
<dbReference type="InterPro" id="IPR018303">
    <property type="entry name" value="ATPase_P-typ_P_site"/>
</dbReference>
<evidence type="ECO:0000259" key="17">
    <source>
        <dbReference type="SMART" id="SM00831"/>
    </source>
</evidence>
<dbReference type="InterPro" id="IPR023298">
    <property type="entry name" value="ATPase_P-typ_TM_dom_sf"/>
</dbReference>
<dbReference type="GO" id="GO:0016887">
    <property type="term" value="F:ATP hydrolysis activity"/>
    <property type="evidence" value="ECO:0007669"/>
    <property type="project" value="InterPro"/>
</dbReference>
<gene>
    <name evidence="18" type="ORF">SMAR0320_LOCUS17934</name>
</gene>
<sequence>MAGKNGKKPLSKSASTVGVEDLCEFHGVDPSKGLSSESVEQKREEYGWNELDKEEATPLWKLVLEQFDDTLVKILLAAAVVSFALAFFDDGGEHADDEGILAYIEPIVILVILILNAIVGVWQEANAEAALDALKQLQSETARVLRGGKMVTIESRALVPGDIIEVKVGDRIPADTRVLKLKTTSLRIDQSQLTGESQSVPKDTEVPTVAEDELVIQAKTNMLFASTTVVGGIARGIVTDIGMKTEIGAIQLAVQGAAEDEEDTPLKKKLDQFGDTLSQVIGVICILVWAINYNHFFDPVHGSVFKGCIYYFKIAVALAVAAIPEGLPTVITTCLALGTRKMAAKNAIVRKLPSVETLGCTNVICSDKTGTITTNEMSCVELVLPVTQNEMMKHSVSGITYAPTGEITPAVNFSKSATQLGMASTIASLCNASSIEYDSKQNKYIRVGEPTEASLKVLVEKIGLPDAAGQKSLEATRSSDPAGTAHAVNDYWGGQAKVLATLEFNRDRKSMSVVTKPSGQNTNQLLVKGAPEGLLARCTKMLKADGKVVKLDKRGIETIVEEQQRMAGRALRVLALAYTDLSGELGTFDGTSGHPASKILGRDPSTFVEIESDLTFVGLVGIIDPPRAEIAPVVKICRTAGIRIMIITGDNKLTAEAIAMDIGLLEKDFEPDSSHTGTDFFKKSEAEQRKILMKGGGLVFSRTEPKHKQQLVKLLKSEGCVVAMTGDGVNDAPALKQADIGIAMGLSGTEVAKEASDMILADDNFATIVSAVEEGRSIYNNMQAFIRYLISSNIGEVAAIFFTAALGLPEGLIPVQLLWVNLVTDGPPATALGFNPADADIMKKLPRRTDDGLITPWVFFRYMVVGIYVGFACVAVFAYWYVYFEGEHTNISWEQLTNWGHCSTWTDFKVNDFSGLDMQTDPCKYFTEGKIKASTLSLSVLVAIEMFNALNALSEDGSLMQMPPWANPYLILAMVVSFGMHFVILYVDVLADMFNVCPLDWDEWMLVLAFSLPVILIDEVLKFAGRRMSAKELQKRMSSEKKMQ</sequence>
<evidence type="ECO:0000256" key="13">
    <source>
        <dbReference type="ARBA" id="ARBA00023136"/>
    </source>
</evidence>
<comment type="similarity">
    <text evidence="14">Belongs to the cation transport ATPase (P-type) (TC 3.A.3) family.</text>
</comment>
<evidence type="ECO:0000256" key="3">
    <source>
        <dbReference type="ARBA" id="ARBA00022448"/>
    </source>
</evidence>
<evidence type="ECO:0000256" key="8">
    <source>
        <dbReference type="ARBA" id="ARBA00022840"/>
    </source>
</evidence>
<dbReference type="AlphaFoldDB" id="A0A7S2M093"/>
<dbReference type="Gene3D" id="2.70.150.10">
    <property type="entry name" value="Calcium-transporting ATPase, cytoplasmic transduction domain A"/>
    <property type="match status" value="1"/>
</dbReference>
<evidence type="ECO:0000313" key="18">
    <source>
        <dbReference type="EMBL" id="CAD9620904.1"/>
    </source>
</evidence>
<feature type="transmembrane region" description="Helical" evidence="16">
    <location>
        <begin position="100"/>
        <end position="122"/>
    </location>
</feature>
<evidence type="ECO:0000256" key="12">
    <source>
        <dbReference type="ARBA" id="ARBA00023065"/>
    </source>
</evidence>
<evidence type="ECO:0000256" key="11">
    <source>
        <dbReference type="ARBA" id="ARBA00022989"/>
    </source>
</evidence>
<feature type="transmembrane region" description="Helical" evidence="16">
    <location>
        <begin position="969"/>
        <end position="991"/>
    </location>
</feature>
<feature type="transmembrane region" description="Helical" evidence="16">
    <location>
        <begin position="70"/>
        <end position="88"/>
    </location>
</feature>